<evidence type="ECO:0000256" key="2">
    <source>
        <dbReference type="SAM" id="Phobius"/>
    </source>
</evidence>
<feature type="transmembrane region" description="Helical" evidence="2">
    <location>
        <begin position="157"/>
        <end position="183"/>
    </location>
</feature>
<organism evidence="3 4">
    <name type="scientific">Polyrhizophydium stewartii</name>
    <dbReference type="NCBI Taxonomy" id="2732419"/>
    <lineage>
        <taxon>Eukaryota</taxon>
        <taxon>Fungi</taxon>
        <taxon>Fungi incertae sedis</taxon>
        <taxon>Chytridiomycota</taxon>
        <taxon>Chytridiomycota incertae sedis</taxon>
        <taxon>Chytridiomycetes</taxon>
        <taxon>Rhizophydiales</taxon>
        <taxon>Rhizophydiales incertae sedis</taxon>
        <taxon>Polyrhizophydium</taxon>
    </lineage>
</organism>
<feature type="compositionally biased region" description="Low complexity" evidence="1">
    <location>
        <begin position="371"/>
        <end position="415"/>
    </location>
</feature>
<keyword evidence="2" id="KW-1133">Transmembrane helix</keyword>
<feature type="compositionally biased region" description="Low complexity" evidence="1">
    <location>
        <begin position="332"/>
        <end position="355"/>
    </location>
</feature>
<feature type="transmembrane region" description="Helical" evidence="2">
    <location>
        <begin position="203"/>
        <end position="226"/>
    </location>
</feature>
<feature type="transmembrane region" description="Helical" evidence="2">
    <location>
        <begin position="238"/>
        <end position="262"/>
    </location>
</feature>
<evidence type="ECO:0000313" key="3">
    <source>
        <dbReference type="EMBL" id="KAL2912931.1"/>
    </source>
</evidence>
<feature type="transmembrane region" description="Helical" evidence="2">
    <location>
        <begin position="45"/>
        <end position="65"/>
    </location>
</feature>
<feature type="compositionally biased region" description="Low complexity" evidence="1">
    <location>
        <begin position="306"/>
        <end position="317"/>
    </location>
</feature>
<name>A0ABR4N0G8_9FUNG</name>
<reference evidence="3 4" key="1">
    <citation type="submission" date="2023-09" db="EMBL/GenBank/DDBJ databases">
        <title>Pangenome analysis of Batrachochytrium dendrobatidis and related Chytrids.</title>
        <authorList>
            <person name="Yacoub M.N."/>
            <person name="Stajich J.E."/>
            <person name="James T.Y."/>
        </authorList>
    </citation>
    <scope>NUCLEOTIDE SEQUENCE [LARGE SCALE GENOMIC DNA]</scope>
    <source>
        <strain evidence="3 4">JEL0888</strain>
    </source>
</reference>
<proteinExistence type="predicted"/>
<feature type="compositionally biased region" description="Low complexity" evidence="1">
    <location>
        <begin position="435"/>
        <end position="447"/>
    </location>
</feature>
<feature type="compositionally biased region" description="Pro residues" evidence="1">
    <location>
        <begin position="320"/>
        <end position="331"/>
    </location>
</feature>
<feature type="compositionally biased region" description="Polar residues" evidence="1">
    <location>
        <begin position="455"/>
        <end position="464"/>
    </location>
</feature>
<comment type="caution">
    <text evidence="3">The sequence shown here is derived from an EMBL/GenBank/DDBJ whole genome shotgun (WGS) entry which is preliminary data.</text>
</comment>
<evidence type="ECO:0000313" key="4">
    <source>
        <dbReference type="Proteomes" id="UP001527925"/>
    </source>
</evidence>
<gene>
    <name evidence="3" type="ORF">HK105_207602</name>
</gene>
<evidence type="ECO:0000256" key="1">
    <source>
        <dbReference type="SAM" id="MobiDB-lite"/>
    </source>
</evidence>
<keyword evidence="4" id="KW-1185">Reference proteome</keyword>
<feature type="region of interest" description="Disordered" evidence="1">
    <location>
        <begin position="301"/>
        <end position="464"/>
    </location>
</feature>
<protein>
    <submittedName>
        <fullName evidence="3">Uncharacterized protein</fullName>
    </submittedName>
</protein>
<feature type="compositionally biased region" description="Basic and acidic residues" evidence="1">
    <location>
        <begin position="424"/>
        <end position="434"/>
    </location>
</feature>
<dbReference type="Proteomes" id="UP001527925">
    <property type="component" value="Unassembled WGS sequence"/>
</dbReference>
<keyword evidence="2" id="KW-0472">Membrane</keyword>
<sequence length="464" mass="51034">MPLLARAAAHYHSKVNDHLVNYRTIFRDISFKRTRTRTVTHHPRVFAFLALFVIPYAISVATVIMRDVYSASIGPSVEYDSASMDFHFGFFAFAMRMTDPGPDSSATLATYPTDWTVFSYKDMCDGVRFSTKFDPGQLVDPSVFCSRLWMTIQISQVAAVGCGALAILLLLENMLVWSGYSLWFRPSVHKNSHVRIVRKWFKVQINVAVFSHAALQVFASALVVSVHQQRLVRWPRGIQYNLAMWLAIISWGADLLFVLLFFCFDYLTFFHVSASDDGASASAGDATYNEIETGNGANVAAESKQSAVGRSGAAASSPQHPTPPSAMPPQQQPRIPAAPAAEEPPRSAASQAARIETGVVRPPPAARLGQPQAADRAAAAAPPASAPAATKQFPAPMQLPQPTQQPQGPSLLPTLHGKYKRRKSEPPAEWHEMQRQLLQQQRQQLSQKPPRAMKSNPQLKPSSS</sequence>
<accession>A0ABR4N0G8</accession>
<keyword evidence="2" id="KW-0812">Transmembrane</keyword>
<dbReference type="EMBL" id="JADGIZ020000055">
    <property type="protein sequence ID" value="KAL2912931.1"/>
    <property type="molecule type" value="Genomic_DNA"/>
</dbReference>